<evidence type="ECO:0000313" key="2">
    <source>
        <dbReference type="EMBL" id="WWC10325.1"/>
    </source>
</evidence>
<dbReference type="GeneID" id="93754037"/>
<proteinExistence type="predicted"/>
<evidence type="ECO:0000313" key="4">
    <source>
        <dbReference type="Proteomes" id="UP001350972"/>
    </source>
</evidence>
<reference evidence="2 4" key="2">
    <citation type="submission" date="2024-02" db="EMBL/GenBank/DDBJ databases">
        <title>Tn5403 promotes plasmid rearrangements and degradation of the Klebsiella pneumoniae carbapenemase (KPC) transposon Tn4401.</title>
        <authorList>
            <person name="Sheppard A.E."/>
            <person name="Barry K.E."/>
            <person name="Parikh H.I."/>
            <person name="Vegesana K."/>
            <person name="Sebra R."/>
            <person name="George S."/>
            <person name="Sanderson N.D."/>
            <person name="Stoesser N."/>
            <person name="Eyre D.W."/>
            <person name="Crook D.W."/>
            <person name="Walker A.S."/>
            <person name="Mathers A.J."/>
        </authorList>
    </citation>
    <scope>NUCLEOTIDE SEQUENCE [LARGE SCALE GENOMIC DNA]</scope>
    <source>
        <strain evidence="2 4">CAV1921</strain>
    </source>
</reference>
<reference evidence="1 3" key="1">
    <citation type="submission" date="2017-07" db="EMBL/GenBank/DDBJ databases">
        <title>Raoultella ornithinolytica strain HH3 draft genome.</title>
        <authorList>
            <person name="Duceppe M.-O."/>
            <person name="Huang H."/>
            <person name="Phipps-Todd B."/>
        </authorList>
    </citation>
    <scope>NUCLEOTIDE SEQUENCE [LARGE SCALE GENOMIC DNA]</scope>
    <source>
        <strain evidence="1 3">HH3</strain>
    </source>
</reference>
<accession>A0A225TZ33</accession>
<dbReference type="Proteomes" id="UP000229713">
    <property type="component" value="Unassembled WGS sequence"/>
</dbReference>
<dbReference type="AlphaFoldDB" id="A0A225TZ33"/>
<sequence length="100" mass="11126">MAELRAGGLAIIIGLKINVNLNGKCVVLQQLVRHLDEFISPVNDCIWIHDDPRNAWIVTGDVTHPSGEYGWSSLSPANLIPIDGDDFSNEDEHQKEREHA</sequence>
<protein>
    <submittedName>
        <fullName evidence="1">Uncharacterized protein</fullName>
    </submittedName>
</protein>
<dbReference type="EMBL" id="CP145163">
    <property type="protein sequence ID" value="WWC10325.1"/>
    <property type="molecule type" value="Genomic_DNA"/>
</dbReference>
<evidence type="ECO:0000313" key="1">
    <source>
        <dbReference type="EMBL" id="PIK90750.1"/>
    </source>
</evidence>
<organism evidence="1 3">
    <name type="scientific">Raoultella ornithinolytica</name>
    <name type="common">Klebsiella ornithinolytica</name>
    <dbReference type="NCBI Taxonomy" id="54291"/>
    <lineage>
        <taxon>Bacteria</taxon>
        <taxon>Pseudomonadati</taxon>
        <taxon>Pseudomonadota</taxon>
        <taxon>Gammaproteobacteria</taxon>
        <taxon>Enterobacterales</taxon>
        <taxon>Enterobacteriaceae</taxon>
        <taxon>Klebsiella/Raoultella group</taxon>
        <taxon>Raoultella</taxon>
    </lineage>
</organism>
<keyword evidence="4" id="KW-1185">Reference proteome</keyword>
<name>A0A225TZ33_RAOOR</name>
<dbReference type="EMBL" id="NKYI01000011">
    <property type="protein sequence ID" value="PIK90750.1"/>
    <property type="molecule type" value="Genomic_DNA"/>
</dbReference>
<dbReference type="RefSeq" id="WP_064360100.1">
    <property type="nucleotide sequence ID" value="NZ_ABSBPM020000001.1"/>
</dbReference>
<evidence type="ECO:0000313" key="3">
    <source>
        <dbReference type="Proteomes" id="UP000229713"/>
    </source>
</evidence>
<dbReference type="Proteomes" id="UP001350972">
    <property type="component" value="Chromosome"/>
</dbReference>
<gene>
    <name evidence="1" type="ORF">CFY86_08380</name>
    <name evidence="2" type="ORF">LM286_18485</name>
</gene>